<dbReference type="GO" id="GO:0016746">
    <property type="term" value="F:acyltransferase activity"/>
    <property type="evidence" value="ECO:0007669"/>
    <property type="project" value="UniProtKB-KW"/>
</dbReference>
<feature type="transmembrane region" description="Helical" evidence="1">
    <location>
        <begin position="101"/>
        <end position="124"/>
    </location>
</feature>
<dbReference type="InterPro" id="IPR002656">
    <property type="entry name" value="Acyl_transf_3_dom"/>
</dbReference>
<feature type="transmembrane region" description="Helical" evidence="1">
    <location>
        <begin position="284"/>
        <end position="303"/>
    </location>
</feature>
<organism evidence="3 4">
    <name type="scientific">Flavobacterium cupriresistens</name>
    <dbReference type="NCBI Taxonomy" id="2893885"/>
    <lineage>
        <taxon>Bacteria</taxon>
        <taxon>Pseudomonadati</taxon>
        <taxon>Bacteroidota</taxon>
        <taxon>Flavobacteriia</taxon>
        <taxon>Flavobacteriales</taxon>
        <taxon>Flavobacteriaceae</taxon>
        <taxon>Flavobacterium</taxon>
    </lineage>
</organism>
<evidence type="ECO:0000313" key="3">
    <source>
        <dbReference type="EMBL" id="MDX6188878.1"/>
    </source>
</evidence>
<feature type="transmembrane region" description="Helical" evidence="1">
    <location>
        <begin position="247"/>
        <end position="264"/>
    </location>
</feature>
<keyword evidence="1" id="KW-0812">Transmembrane</keyword>
<feature type="transmembrane region" description="Helical" evidence="1">
    <location>
        <begin position="324"/>
        <end position="344"/>
    </location>
</feature>
<sequence>MSLEIPKSDQSDQLVYIDNIKTILTILVILHHTVIAYGGPGGWYWVQKTSSFGALIPMTMFVSINQSFFMGFFFLLAAYFTGSSYSKKGAFHFITDRLIRLGIPLLFYSFVLSPLLSYLVYYFAKGQHITIFQYLSGYDSWIDFGVMWFVAALLLFSLIYVFLQSIFKIDFKKSVPVPGAFQIVVFAVALGIISFVVRIAFPVGWVLEPVGFQLGHFTQYIALFSVGIIAARNNWFAQLSDLTQKRLLKSIVLSLLFFPVFFLIRAKVNMPISWYSGGFHWQSLLYAIWEQWIGISILTVFLIKGRTKWNTGSAVLRKLARLNFVVYIFHPLVIVGLTLAIRNWEVDPALKLLLVAPIVLGASYGLGGLILRIPGVKKVL</sequence>
<proteinExistence type="predicted"/>
<evidence type="ECO:0000259" key="2">
    <source>
        <dbReference type="Pfam" id="PF01757"/>
    </source>
</evidence>
<keyword evidence="1" id="KW-0472">Membrane</keyword>
<dbReference type="RefSeq" id="WP_230004625.1">
    <property type="nucleotide sequence ID" value="NZ_CP087134.1"/>
</dbReference>
<dbReference type="PANTHER" id="PTHR36927">
    <property type="entry name" value="BLR4337 PROTEIN"/>
    <property type="match status" value="1"/>
</dbReference>
<keyword evidence="3" id="KW-0808">Transferase</keyword>
<feature type="transmembrane region" description="Helical" evidence="1">
    <location>
        <begin position="175"/>
        <end position="197"/>
    </location>
</feature>
<reference evidence="3 4" key="1">
    <citation type="submission" date="2023-11" db="EMBL/GenBank/DDBJ databases">
        <title>Unpublished Manusciprt.</title>
        <authorList>
            <person name="Saticioglu I.B."/>
            <person name="Ay H."/>
            <person name="Ajmi N."/>
            <person name="Altun S."/>
            <person name="Duman M."/>
        </authorList>
    </citation>
    <scope>NUCLEOTIDE SEQUENCE [LARGE SCALE GENOMIC DNA]</scope>
    <source>
        <strain evidence="3 4">Fl-318</strain>
    </source>
</reference>
<dbReference type="Pfam" id="PF01757">
    <property type="entry name" value="Acyl_transf_3"/>
    <property type="match status" value="1"/>
</dbReference>
<feature type="transmembrane region" description="Helical" evidence="1">
    <location>
        <begin position="144"/>
        <end position="163"/>
    </location>
</feature>
<feature type="domain" description="Acyltransferase 3" evidence="2">
    <location>
        <begin position="15"/>
        <end position="365"/>
    </location>
</feature>
<gene>
    <name evidence="3" type="ORF">SGQ83_05920</name>
</gene>
<dbReference type="PANTHER" id="PTHR36927:SF4">
    <property type="entry name" value="BLR5718 PROTEIN"/>
    <property type="match status" value="1"/>
</dbReference>
<dbReference type="InterPro" id="IPR050623">
    <property type="entry name" value="Glucan_succinyl_AcylTrfase"/>
</dbReference>
<name>A0ABU4RAL5_9FLAO</name>
<keyword evidence="3" id="KW-0012">Acyltransferase</keyword>
<dbReference type="EC" id="2.3.1.-" evidence="3"/>
<dbReference type="Proteomes" id="UP001273350">
    <property type="component" value="Unassembled WGS sequence"/>
</dbReference>
<keyword evidence="4" id="KW-1185">Reference proteome</keyword>
<keyword evidence="1" id="KW-1133">Transmembrane helix</keyword>
<feature type="transmembrane region" description="Helical" evidence="1">
    <location>
        <begin position="23"/>
        <end position="46"/>
    </location>
</feature>
<evidence type="ECO:0000256" key="1">
    <source>
        <dbReference type="SAM" id="Phobius"/>
    </source>
</evidence>
<feature type="transmembrane region" description="Helical" evidence="1">
    <location>
        <begin position="217"/>
        <end position="235"/>
    </location>
</feature>
<accession>A0ABU4RAL5</accession>
<feature type="transmembrane region" description="Helical" evidence="1">
    <location>
        <begin position="52"/>
        <end position="80"/>
    </location>
</feature>
<evidence type="ECO:0000313" key="4">
    <source>
        <dbReference type="Proteomes" id="UP001273350"/>
    </source>
</evidence>
<dbReference type="EMBL" id="JAWXVI010000003">
    <property type="protein sequence ID" value="MDX6188878.1"/>
    <property type="molecule type" value="Genomic_DNA"/>
</dbReference>
<comment type="caution">
    <text evidence="3">The sequence shown here is derived from an EMBL/GenBank/DDBJ whole genome shotgun (WGS) entry which is preliminary data.</text>
</comment>
<feature type="transmembrane region" description="Helical" evidence="1">
    <location>
        <begin position="350"/>
        <end position="371"/>
    </location>
</feature>
<protein>
    <submittedName>
        <fullName evidence="3">Acyltransferase</fullName>
        <ecNumber evidence="3">2.3.1.-</ecNumber>
    </submittedName>
</protein>